<sequence length="143" mass="15367">MERPTPTRRQFTTGVAAVSSLTVAGCLSDENDDDESDDESDGDLDNWEPTERYPVTMTFENGNGDAIGAGFEIVAEPSDSSKPDFSAQATGFENGTTTQKLSEGEYTFTVTSADDSFDDVEKDVTIDGQKEVTFVLEGAEPAE</sequence>
<dbReference type="PROSITE" id="PS51257">
    <property type="entry name" value="PROKAR_LIPOPROTEIN"/>
    <property type="match status" value="1"/>
</dbReference>
<proteinExistence type="predicted"/>
<feature type="region of interest" description="Disordered" evidence="1">
    <location>
        <begin position="25"/>
        <end position="63"/>
    </location>
</feature>
<dbReference type="PATRIC" id="fig|1227490.4.peg.2956"/>
<evidence type="ECO:0000313" key="3">
    <source>
        <dbReference type="Proteomes" id="UP000011560"/>
    </source>
</evidence>
<comment type="caution">
    <text evidence="2">The sequence shown here is derived from an EMBL/GenBank/DDBJ whole genome shotgun (WGS) entry which is preliminary data.</text>
</comment>
<reference evidence="2 3" key="1">
    <citation type="journal article" date="2014" name="PLoS Genet.">
        <title>Phylogenetically driven sequencing of extremely halophilic archaea reveals strategies for static and dynamic osmo-response.</title>
        <authorList>
            <person name="Becker E.A."/>
            <person name="Seitzer P.M."/>
            <person name="Tritt A."/>
            <person name="Larsen D."/>
            <person name="Krusor M."/>
            <person name="Yao A.I."/>
            <person name="Wu D."/>
            <person name="Madern D."/>
            <person name="Eisen J.A."/>
            <person name="Darling A.E."/>
            <person name="Facciotti M.T."/>
        </authorList>
    </citation>
    <scope>NUCLEOTIDE SEQUENCE [LARGE SCALE GENOMIC DNA]</scope>
    <source>
        <strain evidence="2 3">JCM 14624</strain>
    </source>
</reference>
<protein>
    <recommendedName>
        <fullName evidence="4">PEGA domain-containing protein</fullName>
    </recommendedName>
</protein>
<feature type="compositionally biased region" description="Polar residues" evidence="1">
    <location>
        <begin position="87"/>
        <end position="98"/>
    </location>
</feature>
<dbReference type="Proteomes" id="UP000011560">
    <property type="component" value="Unassembled WGS sequence"/>
</dbReference>
<dbReference type="AlphaFoldDB" id="M0BE52"/>
<dbReference type="EMBL" id="AOIQ01000021">
    <property type="protein sequence ID" value="ELZ08568.1"/>
    <property type="molecule type" value="Genomic_DNA"/>
</dbReference>
<evidence type="ECO:0000256" key="1">
    <source>
        <dbReference type="SAM" id="MobiDB-lite"/>
    </source>
</evidence>
<name>M0BE52_9EURY</name>
<keyword evidence="3" id="KW-1185">Reference proteome</keyword>
<organism evidence="2 3">
    <name type="scientific">Halovivax asiaticus JCM 14624</name>
    <dbReference type="NCBI Taxonomy" id="1227490"/>
    <lineage>
        <taxon>Archaea</taxon>
        <taxon>Methanobacteriati</taxon>
        <taxon>Methanobacteriota</taxon>
        <taxon>Stenosarchaea group</taxon>
        <taxon>Halobacteria</taxon>
        <taxon>Halobacteriales</taxon>
        <taxon>Natrialbaceae</taxon>
        <taxon>Halovivax</taxon>
    </lineage>
</organism>
<accession>M0BE52</accession>
<feature type="region of interest" description="Disordered" evidence="1">
    <location>
        <begin position="76"/>
        <end position="98"/>
    </location>
</feature>
<feature type="compositionally biased region" description="Acidic residues" evidence="1">
    <location>
        <begin position="29"/>
        <end position="48"/>
    </location>
</feature>
<evidence type="ECO:0000313" key="2">
    <source>
        <dbReference type="EMBL" id="ELZ08568.1"/>
    </source>
</evidence>
<gene>
    <name evidence="2" type="ORF">C479_14553</name>
</gene>
<evidence type="ECO:0008006" key="4">
    <source>
        <dbReference type="Google" id="ProtNLM"/>
    </source>
</evidence>